<dbReference type="Pfam" id="PF03961">
    <property type="entry name" value="FapA"/>
    <property type="match status" value="1"/>
</dbReference>
<dbReference type="PATRIC" id="fig|1886670.3.peg.48"/>
<keyword evidence="5" id="KW-1185">Reference proteome</keyword>
<dbReference type="PANTHER" id="PTHR38032">
    <property type="entry name" value="POLYMERASE-RELATED"/>
    <property type="match status" value="1"/>
</dbReference>
<dbReference type="InterPro" id="IPR005646">
    <property type="entry name" value="FapA"/>
</dbReference>
<evidence type="ECO:0000313" key="5">
    <source>
        <dbReference type="Proteomes" id="UP000094578"/>
    </source>
</evidence>
<name>A0A1E3LAB1_9BACL</name>
<feature type="compositionally biased region" description="Low complexity" evidence="2">
    <location>
        <begin position="31"/>
        <end position="40"/>
    </location>
</feature>
<evidence type="ECO:0000313" key="4">
    <source>
        <dbReference type="EMBL" id="ODP30541.1"/>
    </source>
</evidence>
<protein>
    <recommendedName>
        <fullName evidence="3">Flagellar Assembly Protein A N-terminal region domain-containing protein</fullName>
    </recommendedName>
</protein>
<dbReference type="Proteomes" id="UP000094578">
    <property type="component" value="Unassembled WGS sequence"/>
</dbReference>
<dbReference type="Pfam" id="PF20250">
    <property type="entry name" value="FapA_N"/>
    <property type="match status" value="1"/>
</dbReference>
<organism evidence="4 5">
    <name type="scientific">Paenibacillus nuruki</name>
    <dbReference type="NCBI Taxonomy" id="1886670"/>
    <lineage>
        <taxon>Bacteria</taxon>
        <taxon>Bacillati</taxon>
        <taxon>Bacillota</taxon>
        <taxon>Bacilli</taxon>
        <taxon>Bacillales</taxon>
        <taxon>Paenibacillaceae</taxon>
        <taxon>Paenibacillus</taxon>
    </lineage>
</organism>
<dbReference type="PANTHER" id="PTHR38032:SF1">
    <property type="entry name" value="RNA-BINDING PROTEIN KHPB N-TERMINAL DOMAIN-CONTAINING PROTEIN"/>
    <property type="match status" value="1"/>
</dbReference>
<dbReference type="STRING" id="1886670.PTI45_00050"/>
<sequence>MATPISEKELGLLIHRMNLDSSSDADDRKSGQSSYSSNGNGWIQVENHQIMVTSPDEGKKPATICAVSPLTLLINGIPLNGATEVTEDDIITWDIKYPPLFEIKVSRDRMEAVLILYSREKYTWELQDVPASDRAFIKAAPNKELVIDVVKFNHIINTLEKLGIRKHLDTAAIMAELEHPTHQPVVVARGKASTPGIDARLELFFPEQVETIFHEIGGVIDYRSHRRIPSVHEGDVIAVKHALVDGIPGYDVYGDMLPPTPAQDIIVVAKDSTEMNDKGEIIALAPGRPRLTGKKVHQFDISNAFIVEGNVDLSTGNIVFSGDVIIHGHVTDHMIIESLGNVYVHGNVYNSTITATGSILVKGNVISGQLYSGYFGVMFNRMYMVSKQLKQEMERLEIAAQLLNNEIRARKQTVRYGQVIMLLLESKFKIIPELARELLQVFASIQQVQTEQNEQLLLLLQQIIQSAQVADVFCEQTLARMRLLLEQLHSNVASMQETQVSIEMAQCQGAIIKSNGDIVVTKAGVIQSELYSAGSIAFLDEHSVCRGSQLEAMDRIVAQNVGSGSNAHCILKARTHIYVNQMHNGCIMIDSYKLNIWEKVEKQLFTMEYMLAQQKIPQQSTLTSP</sequence>
<dbReference type="RefSeq" id="WP_069325541.1">
    <property type="nucleotide sequence ID" value="NZ_MDER01000001.1"/>
</dbReference>
<reference evidence="4 5" key="1">
    <citation type="submission" date="2016-08" db="EMBL/GenBank/DDBJ databases">
        <title>Genome sequencing of Paenibacillus sp. TI45-13ar, isolated from Korean traditional nuruk.</title>
        <authorList>
            <person name="Kim S.-J."/>
        </authorList>
    </citation>
    <scope>NUCLEOTIDE SEQUENCE [LARGE SCALE GENOMIC DNA]</scope>
    <source>
        <strain evidence="4 5">TI45-13ar</strain>
    </source>
</reference>
<accession>A0A1E3LAB1</accession>
<comment type="caution">
    <text evidence="4">The sequence shown here is derived from an EMBL/GenBank/DDBJ whole genome shotgun (WGS) entry which is preliminary data.</text>
</comment>
<dbReference type="InterPro" id="IPR046865">
    <property type="entry name" value="FapA_b_solenoid"/>
</dbReference>
<keyword evidence="1" id="KW-0175">Coiled coil</keyword>
<gene>
    <name evidence="4" type="ORF">PTI45_00050</name>
</gene>
<dbReference type="InterPro" id="IPR046866">
    <property type="entry name" value="FapA_N"/>
</dbReference>
<dbReference type="AlphaFoldDB" id="A0A1E3LAB1"/>
<proteinExistence type="predicted"/>
<feature type="domain" description="Flagellar Assembly Protein A N-terminal region" evidence="3">
    <location>
        <begin position="101"/>
        <end position="292"/>
    </location>
</feature>
<evidence type="ECO:0000256" key="1">
    <source>
        <dbReference type="SAM" id="Coils"/>
    </source>
</evidence>
<evidence type="ECO:0000259" key="3">
    <source>
        <dbReference type="Pfam" id="PF20250"/>
    </source>
</evidence>
<dbReference type="EMBL" id="MDER01000001">
    <property type="protein sequence ID" value="ODP30541.1"/>
    <property type="molecule type" value="Genomic_DNA"/>
</dbReference>
<evidence type="ECO:0000256" key="2">
    <source>
        <dbReference type="SAM" id="MobiDB-lite"/>
    </source>
</evidence>
<feature type="region of interest" description="Disordered" evidence="2">
    <location>
        <begin position="21"/>
        <end position="40"/>
    </location>
</feature>
<feature type="coiled-coil region" evidence="1">
    <location>
        <begin position="386"/>
        <end position="413"/>
    </location>
</feature>